<dbReference type="AlphaFoldDB" id="A0AA88KXG5"/>
<evidence type="ECO:0000313" key="3">
    <source>
        <dbReference type="Proteomes" id="UP001187531"/>
    </source>
</evidence>
<proteinExistence type="predicted"/>
<comment type="caution">
    <text evidence="2">The sequence shown here is derived from an EMBL/GenBank/DDBJ whole genome shotgun (WGS) entry which is preliminary data.</text>
</comment>
<evidence type="ECO:0000256" key="1">
    <source>
        <dbReference type="SAM" id="MobiDB-lite"/>
    </source>
</evidence>
<evidence type="ECO:0000313" key="2">
    <source>
        <dbReference type="EMBL" id="KAK2705566.1"/>
    </source>
</evidence>
<feature type="compositionally biased region" description="Basic residues" evidence="1">
    <location>
        <begin position="69"/>
        <end position="84"/>
    </location>
</feature>
<feature type="compositionally biased region" description="Polar residues" evidence="1">
    <location>
        <begin position="91"/>
        <end position="101"/>
    </location>
</feature>
<sequence length="101" mass="11606">MIMRLKRALDLVRLNLESTKANQKEKYEEKRSPAVLTQKWLAERTPKIRKQLTVGEADNSSTETDGSHHSKKASLREKLRRKVINPKSYKSENSIASTDVI</sequence>
<dbReference type="EMBL" id="JAVRJZ010000020">
    <property type="protein sequence ID" value="KAK2705566.1"/>
    <property type="molecule type" value="Genomic_DNA"/>
</dbReference>
<name>A0AA88KXG5_ARTSF</name>
<organism evidence="2 3">
    <name type="scientific">Artemia franciscana</name>
    <name type="common">Brine shrimp</name>
    <name type="synonym">Artemia sanfranciscana</name>
    <dbReference type="NCBI Taxonomy" id="6661"/>
    <lineage>
        <taxon>Eukaryota</taxon>
        <taxon>Metazoa</taxon>
        <taxon>Ecdysozoa</taxon>
        <taxon>Arthropoda</taxon>
        <taxon>Crustacea</taxon>
        <taxon>Branchiopoda</taxon>
        <taxon>Anostraca</taxon>
        <taxon>Artemiidae</taxon>
        <taxon>Artemia</taxon>
    </lineage>
</organism>
<gene>
    <name evidence="2" type="ORF">QYM36_015830</name>
</gene>
<feature type="region of interest" description="Disordered" evidence="1">
    <location>
        <begin position="47"/>
        <end position="101"/>
    </location>
</feature>
<reference evidence="2" key="1">
    <citation type="submission" date="2023-07" db="EMBL/GenBank/DDBJ databases">
        <title>Chromosome-level genome assembly of Artemia franciscana.</title>
        <authorList>
            <person name="Jo E."/>
        </authorList>
    </citation>
    <scope>NUCLEOTIDE SEQUENCE</scope>
    <source>
        <tissue evidence="2">Whole body</tissue>
    </source>
</reference>
<dbReference type="Proteomes" id="UP001187531">
    <property type="component" value="Unassembled WGS sequence"/>
</dbReference>
<keyword evidence="3" id="KW-1185">Reference proteome</keyword>
<accession>A0AA88KXG5</accession>
<protein>
    <submittedName>
        <fullName evidence="2">Uncharacterized protein</fullName>
    </submittedName>
</protein>